<accession>A0A5J4SMM8</accession>
<comment type="caution">
    <text evidence="1">The sequence shown here is derived from an EMBL/GenBank/DDBJ whole genome shotgun (WGS) entry which is preliminary data.</text>
</comment>
<protein>
    <recommendedName>
        <fullName evidence="2">Lipoprotein</fullName>
    </recommendedName>
</protein>
<proteinExistence type="predicted"/>
<dbReference type="PROSITE" id="PS51257">
    <property type="entry name" value="PROKAR_LIPOPROTEIN"/>
    <property type="match status" value="1"/>
</dbReference>
<evidence type="ECO:0000313" key="1">
    <source>
        <dbReference type="EMBL" id="KAA6346613.1"/>
    </source>
</evidence>
<dbReference type="EMBL" id="SNRY01000124">
    <property type="protein sequence ID" value="KAA6346613.1"/>
    <property type="molecule type" value="Genomic_DNA"/>
</dbReference>
<name>A0A5J4SMM8_9ZZZZ</name>
<evidence type="ECO:0008006" key="2">
    <source>
        <dbReference type="Google" id="ProtNLM"/>
    </source>
</evidence>
<sequence>MKKNLRLLLLVCIISLSFSSCQNDRDENELTYDFNLQGSIIAKGDTTRISSHYTEHTCDALAFAIHNCDSYSIEKEIIHLFNCQTYNLLIEGQIQGFPIKERFHAGFSIGLIDWEEKRYTVTW</sequence>
<gene>
    <name evidence="1" type="ORF">EZS27_005858</name>
</gene>
<reference evidence="1" key="1">
    <citation type="submission" date="2019-03" db="EMBL/GenBank/DDBJ databases">
        <title>Single cell metagenomics reveals metabolic interactions within the superorganism composed of flagellate Streblomastix strix and complex community of Bacteroidetes bacteria on its surface.</title>
        <authorList>
            <person name="Treitli S.C."/>
            <person name="Kolisko M."/>
            <person name="Husnik F."/>
            <person name="Keeling P."/>
            <person name="Hampl V."/>
        </authorList>
    </citation>
    <scope>NUCLEOTIDE SEQUENCE</scope>
    <source>
        <strain evidence="1">STM</strain>
    </source>
</reference>
<dbReference type="AlphaFoldDB" id="A0A5J4SMM8"/>
<organism evidence="1">
    <name type="scientific">termite gut metagenome</name>
    <dbReference type="NCBI Taxonomy" id="433724"/>
    <lineage>
        <taxon>unclassified sequences</taxon>
        <taxon>metagenomes</taxon>
        <taxon>organismal metagenomes</taxon>
    </lineage>
</organism>